<dbReference type="InterPro" id="IPR050743">
    <property type="entry name" value="2-oxoacid_DH_E2_comp"/>
</dbReference>
<dbReference type="EMBL" id="JABASA010000009">
    <property type="protein sequence ID" value="NMD49187.1"/>
    <property type="molecule type" value="Genomic_DNA"/>
</dbReference>
<keyword evidence="3 6" id="KW-0808">Transferase</keyword>
<dbReference type="EC" id="2.3.1.-" evidence="6"/>
<dbReference type="RefSeq" id="WP_193523515.1">
    <property type="nucleotide sequence ID" value="NZ_JABASA010000009.1"/>
</dbReference>
<dbReference type="PROSITE" id="PS51826">
    <property type="entry name" value="PSBD"/>
    <property type="match status" value="1"/>
</dbReference>
<dbReference type="InterPro" id="IPR004167">
    <property type="entry name" value="PSBD"/>
</dbReference>
<accession>A0A7X9LDY4</accession>
<keyword evidence="4 6" id="KW-0450">Lipoyl</keyword>
<organism evidence="10 11">
    <name type="scientific">Streptococcus ratti</name>
    <dbReference type="NCBI Taxonomy" id="1341"/>
    <lineage>
        <taxon>Bacteria</taxon>
        <taxon>Bacillati</taxon>
        <taxon>Bacillota</taxon>
        <taxon>Bacilli</taxon>
        <taxon>Lactobacillales</taxon>
        <taxon>Streptococcaceae</taxon>
        <taxon>Streptococcus</taxon>
    </lineage>
</organism>
<dbReference type="SUPFAM" id="SSF47005">
    <property type="entry name" value="Peripheral subunit-binding domain of 2-oxo acid dehydrogenase complex"/>
    <property type="match status" value="1"/>
</dbReference>
<evidence type="ECO:0000313" key="11">
    <source>
        <dbReference type="Proteomes" id="UP000532121"/>
    </source>
</evidence>
<comment type="similarity">
    <text evidence="2 6">Belongs to the 2-oxoacid dehydrogenase family.</text>
</comment>
<dbReference type="CDD" id="cd06849">
    <property type="entry name" value="lipoyl_domain"/>
    <property type="match status" value="1"/>
</dbReference>
<evidence type="ECO:0000256" key="1">
    <source>
        <dbReference type="ARBA" id="ARBA00001938"/>
    </source>
</evidence>
<comment type="caution">
    <text evidence="10">The sequence shown here is derived from an EMBL/GenBank/DDBJ whole genome shotgun (WGS) entry which is preliminary data.</text>
</comment>
<name>A0A7X9LDY4_STRRT</name>
<dbReference type="GO" id="GO:0016407">
    <property type="term" value="F:acetyltransferase activity"/>
    <property type="evidence" value="ECO:0007669"/>
    <property type="project" value="TreeGrafter"/>
</dbReference>
<feature type="compositionally biased region" description="Low complexity" evidence="7">
    <location>
        <begin position="107"/>
        <end position="117"/>
    </location>
</feature>
<dbReference type="AlphaFoldDB" id="A0A7X9LDY4"/>
<gene>
    <name evidence="10" type="ORF">HHO37_05775</name>
</gene>
<dbReference type="PROSITE" id="PS50968">
    <property type="entry name" value="BIOTINYL_LIPOYL"/>
    <property type="match status" value="1"/>
</dbReference>
<dbReference type="InterPro" id="IPR001078">
    <property type="entry name" value="2-oxoacid_DH_actylTfrase"/>
</dbReference>
<evidence type="ECO:0000256" key="7">
    <source>
        <dbReference type="SAM" id="MobiDB-lite"/>
    </source>
</evidence>
<dbReference type="InterPro" id="IPR011053">
    <property type="entry name" value="Single_hybrid_motif"/>
</dbReference>
<dbReference type="PANTHER" id="PTHR43178:SF5">
    <property type="entry name" value="LIPOAMIDE ACYLTRANSFERASE COMPONENT OF BRANCHED-CHAIN ALPHA-KETO ACID DEHYDROGENASE COMPLEX, MITOCHONDRIAL"/>
    <property type="match status" value="1"/>
</dbReference>
<reference evidence="10 11" key="1">
    <citation type="submission" date="2020-04" db="EMBL/GenBank/DDBJ databases">
        <title>MicrobeNet Type strains.</title>
        <authorList>
            <person name="Nicholson A.C."/>
        </authorList>
    </citation>
    <scope>NUCLEOTIDE SEQUENCE [LARGE SCALE GENOMIC DNA]</scope>
    <source>
        <strain evidence="10 11">DSM 22768</strain>
    </source>
</reference>
<dbReference type="Pfam" id="PF02817">
    <property type="entry name" value="E3_binding"/>
    <property type="match status" value="1"/>
</dbReference>
<evidence type="ECO:0000256" key="6">
    <source>
        <dbReference type="RuleBase" id="RU003423"/>
    </source>
</evidence>
<dbReference type="SUPFAM" id="SSF52777">
    <property type="entry name" value="CoA-dependent acyltransferases"/>
    <property type="match status" value="1"/>
</dbReference>
<dbReference type="Gene3D" id="2.40.50.100">
    <property type="match status" value="1"/>
</dbReference>
<evidence type="ECO:0000256" key="4">
    <source>
        <dbReference type="ARBA" id="ARBA00022823"/>
    </source>
</evidence>
<keyword evidence="5 6" id="KW-0012">Acyltransferase</keyword>
<dbReference type="InterPro" id="IPR000089">
    <property type="entry name" value="Biotin_lipoyl"/>
</dbReference>
<dbReference type="SUPFAM" id="SSF51230">
    <property type="entry name" value="Single hybrid motif"/>
    <property type="match status" value="1"/>
</dbReference>
<dbReference type="InterPro" id="IPR036625">
    <property type="entry name" value="E3-bd_dom_sf"/>
</dbReference>
<dbReference type="Pfam" id="PF00364">
    <property type="entry name" value="Biotin_lipoyl"/>
    <property type="match status" value="1"/>
</dbReference>
<dbReference type="Gene3D" id="3.30.559.10">
    <property type="entry name" value="Chloramphenicol acetyltransferase-like domain"/>
    <property type="match status" value="1"/>
</dbReference>
<feature type="domain" description="Peripheral subunit-binding (PSBD)" evidence="9">
    <location>
        <begin position="126"/>
        <end position="163"/>
    </location>
</feature>
<dbReference type="Gene3D" id="4.10.320.10">
    <property type="entry name" value="E3-binding domain"/>
    <property type="match status" value="1"/>
</dbReference>
<evidence type="ECO:0000259" key="9">
    <source>
        <dbReference type="PROSITE" id="PS51826"/>
    </source>
</evidence>
<dbReference type="PANTHER" id="PTHR43178">
    <property type="entry name" value="DIHYDROLIPOAMIDE ACETYLTRANSFERASE COMPONENT OF PYRUVATE DEHYDROGENASE COMPLEX"/>
    <property type="match status" value="1"/>
</dbReference>
<evidence type="ECO:0000256" key="5">
    <source>
        <dbReference type="ARBA" id="ARBA00023315"/>
    </source>
</evidence>
<evidence type="ECO:0000259" key="8">
    <source>
        <dbReference type="PROSITE" id="PS50968"/>
    </source>
</evidence>
<dbReference type="GO" id="GO:0031405">
    <property type="term" value="F:lipoic acid binding"/>
    <property type="evidence" value="ECO:0007669"/>
    <property type="project" value="TreeGrafter"/>
</dbReference>
<sequence length="413" mass="43695">MATEIVMPKLGLTMSEGLINQWLVKEGDSVAAGDPVLEISSEKLTSEVEAPTAGVILKIVKGEGETVPCKQVIAWVGQEGETVPDAESTEPKPDLTAEESSSSPNQTETAEAAPAAAVKHEGGRIFITPLARKIAEERGLDISYIKGTGGNGRITRRDVEAFNPASVPAPQPAAIQAAAPVSAAYGAGLTGMRKVIAERMMNSLQTSAQLTIHRKADVTSLLAFRKDIQSKVKEPLENGEIGITTLLTKAVTKALQDHPEVNAWYANGQYQVQSEIHIGIATALSDGLVVPVIPNADKRTLSDLGRTIKEQAAQARKGTLDASLYSGSTFSITSLGGQGVEYFTPILNTPEVAILGVGTIQKALALDEEGQVVEKQYLPLSLSIDHQVLDGAPASEFLAAIVSYLEDAYSLVF</sequence>
<feature type="region of interest" description="Disordered" evidence="7">
    <location>
        <begin position="78"/>
        <end position="118"/>
    </location>
</feature>
<evidence type="ECO:0000313" key="10">
    <source>
        <dbReference type="EMBL" id="NMD49187.1"/>
    </source>
</evidence>
<dbReference type="InterPro" id="IPR023213">
    <property type="entry name" value="CAT-like_dom_sf"/>
</dbReference>
<dbReference type="Proteomes" id="UP000532121">
    <property type="component" value="Unassembled WGS sequence"/>
</dbReference>
<dbReference type="Pfam" id="PF00198">
    <property type="entry name" value="2-oxoacid_dh"/>
    <property type="match status" value="1"/>
</dbReference>
<dbReference type="GO" id="GO:0005737">
    <property type="term" value="C:cytoplasm"/>
    <property type="evidence" value="ECO:0007669"/>
    <property type="project" value="TreeGrafter"/>
</dbReference>
<evidence type="ECO:0000256" key="3">
    <source>
        <dbReference type="ARBA" id="ARBA00022679"/>
    </source>
</evidence>
<comment type="cofactor">
    <cofactor evidence="1 6">
        <name>(R)-lipoate</name>
        <dbReference type="ChEBI" id="CHEBI:83088"/>
    </cofactor>
</comment>
<evidence type="ECO:0000256" key="2">
    <source>
        <dbReference type="ARBA" id="ARBA00007317"/>
    </source>
</evidence>
<protein>
    <recommendedName>
        <fullName evidence="6">Dihydrolipoamide acetyltransferase component of pyruvate dehydrogenase complex</fullName>
        <ecNumber evidence="6">2.3.1.-</ecNumber>
    </recommendedName>
</protein>
<proteinExistence type="inferred from homology"/>
<feature type="domain" description="Lipoyl-binding" evidence="8">
    <location>
        <begin position="2"/>
        <end position="77"/>
    </location>
</feature>